<dbReference type="Gramene" id="OE9A032513T1">
    <property type="protein sequence ID" value="OE9A032513C1"/>
    <property type="gene ID" value="OE9A032513"/>
</dbReference>
<comment type="similarity">
    <text evidence="1">Belongs to the PPR family. P subfamily.</text>
</comment>
<dbReference type="AlphaFoldDB" id="A0A8S0UYJ6"/>
<keyword evidence="5" id="KW-1185">Reference proteome</keyword>
<dbReference type="Proteomes" id="UP000594638">
    <property type="component" value="Unassembled WGS sequence"/>
</dbReference>
<evidence type="ECO:0000313" key="5">
    <source>
        <dbReference type="Proteomes" id="UP000594638"/>
    </source>
</evidence>
<proteinExistence type="inferred from homology"/>
<comment type="caution">
    <text evidence="4">The sequence shown here is derived from an EMBL/GenBank/DDBJ whole genome shotgun (WGS) entry which is preliminary data.</text>
</comment>
<gene>
    <name evidence="4" type="ORF">OLEA9_A032513</name>
</gene>
<dbReference type="PANTHER" id="PTHR47941">
    <property type="entry name" value="PENTATRICOPEPTIDE REPEAT-CONTAINING PROTEIN 3, MITOCHONDRIAL"/>
    <property type="match status" value="1"/>
</dbReference>
<reference evidence="4 5" key="1">
    <citation type="submission" date="2019-12" db="EMBL/GenBank/DDBJ databases">
        <authorList>
            <person name="Alioto T."/>
            <person name="Alioto T."/>
            <person name="Gomez Garrido J."/>
        </authorList>
    </citation>
    <scope>NUCLEOTIDE SEQUENCE [LARGE SCALE GENOMIC DNA]</scope>
</reference>
<keyword evidence="2" id="KW-0677">Repeat</keyword>
<dbReference type="EMBL" id="CACTIH010009148">
    <property type="protein sequence ID" value="CAA3025980.1"/>
    <property type="molecule type" value="Genomic_DNA"/>
</dbReference>
<dbReference type="Gene3D" id="1.25.40.10">
    <property type="entry name" value="Tetratricopeptide repeat domain"/>
    <property type="match status" value="1"/>
</dbReference>
<name>A0A8S0UYJ6_OLEEU</name>
<evidence type="ECO:0000256" key="3">
    <source>
        <dbReference type="PROSITE-ProRule" id="PRU00708"/>
    </source>
</evidence>
<evidence type="ECO:0000313" key="4">
    <source>
        <dbReference type="EMBL" id="CAA3025980.1"/>
    </source>
</evidence>
<sequence length="108" mass="12116">MILWQYSSLGLTGLIPNFVAMLDDLRKDGLMQEEMKPFKLMSEKSYILKVVVCTTTVVEGFFKAKKFVDAVRILKKMQSNGVIPNAFSYGVLIYGLCKGKTEEVGGRL</sequence>
<dbReference type="NCBIfam" id="TIGR00756">
    <property type="entry name" value="PPR"/>
    <property type="match status" value="1"/>
</dbReference>
<accession>A0A8S0UYJ6</accession>
<dbReference type="InterPro" id="IPR002885">
    <property type="entry name" value="PPR_rpt"/>
</dbReference>
<dbReference type="OrthoDB" id="185373at2759"/>
<dbReference type="PROSITE" id="PS51375">
    <property type="entry name" value="PPR"/>
    <property type="match status" value="1"/>
</dbReference>
<protein>
    <submittedName>
        <fullName evidence="4">Pentatricopeptide repeat-containing At4g38150-like</fullName>
    </submittedName>
</protein>
<evidence type="ECO:0000256" key="1">
    <source>
        <dbReference type="ARBA" id="ARBA00007626"/>
    </source>
</evidence>
<feature type="repeat" description="PPR" evidence="3">
    <location>
        <begin position="50"/>
        <end position="84"/>
    </location>
</feature>
<organism evidence="4 5">
    <name type="scientific">Olea europaea subsp. europaea</name>
    <dbReference type="NCBI Taxonomy" id="158383"/>
    <lineage>
        <taxon>Eukaryota</taxon>
        <taxon>Viridiplantae</taxon>
        <taxon>Streptophyta</taxon>
        <taxon>Embryophyta</taxon>
        <taxon>Tracheophyta</taxon>
        <taxon>Spermatophyta</taxon>
        <taxon>Magnoliopsida</taxon>
        <taxon>eudicotyledons</taxon>
        <taxon>Gunneridae</taxon>
        <taxon>Pentapetalae</taxon>
        <taxon>asterids</taxon>
        <taxon>lamiids</taxon>
        <taxon>Lamiales</taxon>
        <taxon>Oleaceae</taxon>
        <taxon>Oleeae</taxon>
        <taxon>Olea</taxon>
    </lineage>
</organism>
<dbReference type="Pfam" id="PF13041">
    <property type="entry name" value="PPR_2"/>
    <property type="match status" value="1"/>
</dbReference>
<evidence type="ECO:0000256" key="2">
    <source>
        <dbReference type="ARBA" id="ARBA00022737"/>
    </source>
</evidence>
<dbReference type="InterPro" id="IPR011990">
    <property type="entry name" value="TPR-like_helical_dom_sf"/>
</dbReference>